<keyword evidence="3" id="KW-0804">Transcription</keyword>
<evidence type="ECO:0000313" key="8">
    <source>
        <dbReference type="EMBL" id="KAL3726310.1"/>
    </source>
</evidence>
<gene>
    <name evidence="8" type="ORF">ACJRO7_031233</name>
</gene>
<dbReference type="PANTHER" id="PTHR45959">
    <property type="entry name" value="BHLH TRANSCRIPTION FACTOR"/>
    <property type="match status" value="1"/>
</dbReference>
<comment type="caution">
    <text evidence="8">The sequence shown here is derived from an EMBL/GenBank/DDBJ whole genome shotgun (WGS) entry which is preliminary data.</text>
</comment>
<dbReference type="EMBL" id="JBJKBG010000008">
    <property type="protein sequence ID" value="KAL3726310.1"/>
    <property type="molecule type" value="Genomic_DNA"/>
</dbReference>
<evidence type="ECO:0000256" key="2">
    <source>
        <dbReference type="ARBA" id="ARBA00023015"/>
    </source>
</evidence>
<dbReference type="PANTHER" id="PTHR45959:SF73">
    <property type="entry name" value="TRANSCRIPTION FACTOR BHLH25"/>
    <property type="match status" value="1"/>
</dbReference>
<dbReference type="InterPro" id="IPR036638">
    <property type="entry name" value="HLH_DNA-bd_sf"/>
</dbReference>
<feature type="compositionally biased region" description="Polar residues" evidence="6">
    <location>
        <begin position="82"/>
        <end position="101"/>
    </location>
</feature>
<feature type="coiled-coil region" evidence="5">
    <location>
        <begin position="190"/>
        <end position="217"/>
    </location>
</feature>
<keyword evidence="5" id="KW-0175">Coiled coil</keyword>
<evidence type="ECO:0000256" key="4">
    <source>
        <dbReference type="ARBA" id="ARBA00023242"/>
    </source>
</evidence>
<dbReference type="CDD" id="cd11452">
    <property type="entry name" value="bHLH_AtNAI1_like"/>
    <property type="match status" value="1"/>
</dbReference>
<keyword evidence="2" id="KW-0805">Transcription regulation</keyword>
<evidence type="ECO:0000256" key="3">
    <source>
        <dbReference type="ARBA" id="ARBA00023163"/>
    </source>
</evidence>
<feature type="region of interest" description="Disordered" evidence="6">
    <location>
        <begin position="81"/>
        <end position="101"/>
    </location>
</feature>
<protein>
    <recommendedName>
        <fullName evidence="7">BHLH domain-containing protein</fullName>
    </recommendedName>
</protein>
<dbReference type="PROSITE" id="PS50888">
    <property type="entry name" value="BHLH"/>
    <property type="match status" value="1"/>
</dbReference>
<dbReference type="Gene3D" id="4.10.280.10">
    <property type="entry name" value="Helix-loop-helix DNA-binding domain"/>
    <property type="match status" value="1"/>
</dbReference>
<evidence type="ECO:0000256" key="1">
    <source>
        <dbReference type="ARBA" id="ARBA00004123"/>
    </source>
</evidence>
<dbReference type="InterPro" id="IPR011598">
    <property type="entry name" value="bHLH_dom"/>
</dbReference>
<keyword evidence="9" id="KW-1185">Reference proteome</keyword>
<dbReference type="SMART" id="SM00353">
    <property type="entry name" value="HLH"/>
    <property type="match status" value="1"/>
</dbReference>
<evidence type="ECO:0000256" key="6">
    <source>
        <dbReference type="SAM" id="MobiDB-lite"/>
    </source>
</evidence>
<evidence type="ECO:0000259" key="7">
    <source>
        <dbReference type="PROSITE" id="PS50888"/>
    </source>
</evidence>
<organism evidence="8 9">
    <name type="scientific">Eucalyptus globulus</name>
    <name type="common">Tasmanian blue gum</name>
    <dbReference type="NCBI Taxonomy" id="34317"/>
    <lineage>
        <taxon>Eukaryota</taxon>
        <taxon>Viridiplantae</taxon>
        <taxon>Streptophyta</taxon>
        <taxon>Embryophyta</taxon>
        <taxon>Tracheophyta</taxon>
        <taxon>Spermatophyta</taxon>
        <taxon>Magnoliopsida</taxon>
        <taxon>eudicotyledons</taxon>
        <taxon>Gunneridae</taxon>
        <taxon>Pentapetalae</taxon>
        <taxon>rosids</taxon>
        <taxon>malvids</taxon>
        <taxon>Myrtales</taxon>
        <taxon>Myrtaceae</taxon>
        <taxon>Myrtoideae</taxon>
        <taxon>Eucalypteae</taxon>
        <taxon>Eucalyptus</taxon>
    </lineage>
</organism>
<reference evidence="8 9" key="1">
    <citation type="submission" date="2024-11" db="EMBL/GenBank/DDBJ databases">
        <title>Chromosome-level genome assembly of Eucalyptus globulus Labill. provides insights into its genome evolution.</title>
        <authorList>
            <person name="Li X."/>
        </authorList>
    </citation>
    <scope>NUCLEOTIDE SEQUENCE [LARGE SCALE GENOMIC DNA]</scope>
    <source>
        <strain evidence="8">CL2024</strain>
        <tissue evidence="8">Fresh tender leaves</tissue>
    </source>
</reference>
<keyword evidence="4" id="KW-0539">Nucleus</keyword>
<dbReference type="Proteomes" id="UP001634007">
    <property type="component" value="Unassembled WGS sequence"/>
</dbReference>
<accession>A0ABD3JG88</accession>
<evidence type="ECO:0000313" key="9">
    <source>
        <dbReference type="Proteomes" id="UP001634007"/>
    </source>
</evidence>
<feature type="domain" description="BHLH" evidence="7">
    <location>
        <begin position="151"/>
        <end position="200"/>
    </location>
</feature>
<name>A0ABD3JG88_EUCGL</name>
<dbReference type="InterPro" id="IPR052610">
    <property type="entry name" value="bHLH_transcription_regulator"/>
</dbReference>
<dbReference type="GO" id="GO:0005634">
    <property type="term" value="C:nucleus"/>
    <property type="evidence" value="ECO:0007669"/>
    <property type="project" value="UniProtKB-SubCell"/>
</dbReference>
<dbReference type="SUPFAM" id="SSF47459">
    <property type="entry name" value="HLH, helix-loop-helix DNA-binding domain"/>
    <property type="match status" value="1"/>
</dbReference>
<sequence>MEILSSQLFPEIVTEETLQHAYQHHQIMNAFDFPLEDFDFKFLSSETYSPCSLFVPETTRGLMDPPVKVAPTIMERPMKMPKTQTVSNSCSPETNKAPTTAMSSLSSSSQLISFASLDSFPTESQQIYGAYEIQDCQTETKRIGAMSRPPIDTREHLIAERKRREKLSQSFIALSAIIPGLKKMDKASILSDAIDYMKQLQERVKKLEEEVAIRTLESVVIVKKSQVSAFDDMFSIDENSNHFEQQLPEIEARVLDKHVLLRIHYEKQKGCMTEILREITKLNLSILNSSVLSFGSSILEMTIVAQMDVDFCMNIEDLVKSLHTSCVGLDEASPCTLIAYGNESCSERRIGLDF</sequence>
<dbReference type="Pfam" id="PF00010">
    <property type="entry name" value="HLH"/>
    <property type="match status" value="1"/>
</dbReference>
<proteinExistence type="predicted"/>
<comment type="subcellular location">
    <subcellularLocation>
        <location evidence="1">Nucleus</location>
    </subcellularLocation>
</comment>
<evidence type="ECO:0000256" key="5">
    <source>
        <dbReference type="SAM" id="Coils"/>
    </source>
</evidence>
<dbReference type="AlphaFoldDB" id="A0ABD3JG88"/>